<organism evidence="4 5">
    <name type="scientific">Beggiatoa leptomitoformis</name>
    <dbReference type="NCBI Taxonomy" id="288004"/>
    <lineage>
        <taxon>Bacteria</taxon>
        <taxon>Pseudomonadati</taxon>
        <taxon>Pseudomonadota</taxon>
        <taxon>Gammaproteobacteria</taxon>
        <taxon>Thiotrichales</taxon>
        <taxon>Thiotrichaceae</taxon>
        <taxon>Beggiatoa</taxon>
    </lineage>
</organism>
<evidence type="ECO:0000313" key="5">
    <source>
        <dbReference type="Proteomes" id="UP000234271"/>
    </source>
</evidence>
<dbReference type="InterPro" id="IPR032710">
    <property type="entry name" value="NTF2-like_dom_sf"/>
</dbReference>
<evidence type="ECO:0000259" key="3">
    <source>
        <dbReference type="SMART" id="SM00978"/>
    </source>
</evidence>
<dbReference type="STRING" id="288004.AL038_00865"/>
<keyword evidence="2" id="KW-0472">Membrane</keyword>
<dbReference type="Pfam" id="PF04280">
    <property type="entry name" value="Tim44"/>
    <property type="match status" value="1"/>
</dbReference>
<evidence type="ECO:0000256" key="2">
    <source>
        <dbReference type="SAM" id="Phobius"/>
    </source>
</evidence>
<dbReference type="EMBL" id="CP018889">
    <property type="protein sequence ID" value="AUI68149.1"/>
    <property type="molecule type" value="Genomic_DNA"/>
</dbReference>
<dbReference type="SUPFAM" id="SSF54427">
    <property type="entry name" value="NTF2-like"/>
    <property type="match status" value="1"/>
</dbReference>
<dbReference type="OrthoDB" id="9780873at2"/>
<feature type="transmembrane region" description="Helical" evidence="2">
    <location>
        <begin position="95"/>
        <end position="112"/>
    </location>
</feature>
<proteinExistence type="predicted"/>
<dbReference type="Proteomes" id="UP000234271">
    <property type="component" value="Chromosome"/>
</dbReference>
<dbReference type="KEGG" id="blep:AL038_00865"/>
<dbReference type="AlphaFoldDB" id="A0A2N9YCG1"/>
<dbReference type="RefSeq" id="WP_062147635.1">
    <property type="nucleotide sequence ID" value="NZ_CP012373.2"/>
</dbReference>
<evidence type="ECO:0000313" key="4">
    <source>
        <dbReference type="EMBL" id="AUI68149.1"/>
    </source>
</evidence>
<keyword evidence="2" id="KW-1133">Transmembrane helix</keyword>
<gene>
    <name evidence="4" type="ORF">BLE401_05180</name>
</gene>
<protein>
    <recommendedName>
        <fullName evidence="3">Tim44-like domain-containing protein</fullName>
    </recommendedName>
</protein>
<evidence type="ECO:0000256" key="1">
    <source>
        <dbReference type="SAM" id="MobiDB-lite"/>
    </source>
</evidence>
<accession>A0A2N9YCG1</accession>
<dbReference type="Gene3D" id="3.10.450.240">
    <property type="match status" value="1"/>
</dbReference>
<dbReference type="SMART" id="SM00978">
    <property type="entry name" value="Tim44"/>
    <property type="match status" value="1"/>
</dbReference>
<feature type="region of interest" description="Disordered" evidence="1">
    <location>
        <begin position="45"/>
        <end position="81"/>
    </location>
</feature>
<sequence>MKRWLLITLVSLVFLTLLAPINIISLPNVNRISLPVLGISNAEARPGGGSSFRSSGSRRSSSSSRSSGRSSGFSWGSNSSSSGGYIDTDLDVTELLVIIFIILIIIIIHYYSQQRDEKRSQRVVSSKATRENLSKKQVSIDKRLDALRQRDLGFSRVLFLDFVHSLYHKYYSYRGTSDMQLLTPYFSKGILSEANQPQYKNQQVSEIVVGSLNIIDVGEWTENEGIKVEIEANYTINYVDKKQIYRHLVKETWFLVRRKGVQSSPPEKMRSITCPQCGAPAHFNEGGQCEYCETVIHRGTMQWMLDRRMILENEQFKAALLGTYAEEEGTELATIRQADLAEQQNAFVHARNLSSWDDYWRDFQTNIVKTFFLAIYAAWTAQNWKETRHLLSDRLYETNDFWIQQYKAQGLVNRLEKITIQKVILVKIECDYYYEAITVRIYASCYDYVTDKKGSVIGRSKNTQRKFTEYWTFIRRAGIVKPEGEFDLHSCPSCGAPLDKMSMAAECGYCGSKVSTGDFSWVLSLITQDEVYQN</sequence>
<keyword evidence="2" id="KW-0812">Transmembrane</keyword>
<keyword evidence="5" id="KW-1185">Reference proteome</keyword>
<name>A0A2N9YCG1_9GAMM</name>
<reference evidence="5" key="1">
    <citation type="submission" date="2016-12" db="EMBL/GenBank/DDBJ databases">
        <title>Complete Genome Sequence of Beggiatoa leptomitiformis D-401.</title>
        <authorList>
            <person name="Fomenkov A."/>
            <person name="Vincze T."/>
            <person name="Grabovich M."/>
            <person name="Anton B.P."/>
            <person name="Dubinina G."/>
            <person name="Orlova M."/>
            <person name="Belousova E."/>
            <person name="Roberts R.J."/>
        </authorList>
    </citation>
    <scope>NUCLEOTIDE SEQUENCE [LARGE SCALE GENOMIC DNA]</scope>
    <source>
        <strain evidence="5">D-401</strain>
    </source>
</reference>
<feature type="compositionally biased region" description="Low complexity" evidence="1">
    <location>
        <begin position="51"/>
        <end position="81"/>
    </location>
</feature>
<feature type="domain" description="Tim44-like" evidence="3">
    <location>
        <begin position="343"/>
        <end position="528"/>
    </location>
</feature>
<dbReference type="InterPro" id="IPR007379">
    <property type="entry name" value="Tim44-like_dom"/>
</dbReference>